<reference evidence="2 3" key="1">
    <citation type="journal article" date="2022" name="ISME Commun">
        <title>Vulcanimicrobium alpinus gen. nov. sp. nov., the first cultivated representative of the candidate phylum 'Eremiobacterota', is a metabolically versatile aerobic anoxygenic phototroph.</title>
        <authorList>
            <person name="Yabe S."/>
            <person name="Muto K."/>
            <person name="Abe K."/>
            <person name="Yokota A."/>
            <person name="Staudigel H."/>
            <person name="Tebo B.M."/>
        </authorList>
    </citation>
    <scope>NUCLEOTIDE SEQUENCE [LARGE SCALE GENOMIC DNA]</scope>
    <source>
        <strain evidence="2 3">WC8-2</strain>
    </source>
</reference>
<keyword evidence="1" id="KW-1133">Transmembrane helix</keyword>
<dbReference type="KEGG" id="vab:WPS_34170"/>
<sequence length="98" mass="10070">MSDRGGSAGFITGLALGMLAGATLAMVLTPQSGEDTRDLLVAKAREAGERARDTAGDAGELLARGRQIVADAKARIDAAVAEGKDAADRQRTTLENES</sequence>
<dbReference type="Proteomes" id="UP001317532">
    <property type="component" value="Chromosome"/>
</dbReference>
<evidence type="ECO:0000256" key="1">
    <source>
        <dbReference type="SAM" id="Phobius"/>
    </source>
</evidence>
<keyword evidence="1" id="KW-0812">Transmembrane</keyword>
<evidence type="ECO:0000313" key="3">
    <source>
        <dbReference type="Proteomes" id="UP001317532"/>
    </source>
</evidence>
<dbReference type="Pfam" id="PF12732">
    <property type="entry name" value="YtxH"/>
    <property type="match status" value="1"/>
</dbReference>
<dbReference type="EMBL" id="AP025523">
    <property type="protein sequence ID" value="BDE08141.1"/>
    <property type="molecule type" value="Genomic_DNA"/>
</dbReference>
<dbReference type="InterPro" id="IPR024623">
    <property type="entry name" value="YtxH"/>
</dbReference>
<evidence type="ECO:0008006" key="4">
    <source>
        <dbReference type="Google" id="ProtNLM"/>
    </source>
</evidence>
<feature type="transmembrane region" description="Helical" evidence="1">
    <location>
        <begin position="6"/>
        <end position="28"/>
    </location>
</feature>
<organism evidence="2 3">
    <name type="scientific">Vulcanimicrobium alpinum</name>
    <dbReference type="NCBI Taxonomy" id="3016050"/>
    <lineage>
        <taxon>Bacteria</taxon>
        <taxon>Bacillati</taxon>
        <taxon>Vulcanimicrobiota</taxon>
        <taxon>Vulcanimicrobiia</taxon>
        <taxon>Vulcanimicrobiales</taxon>
        <taxon>Vulcanimicrobiaceae</taxon>
        <taxon>Vulcanimicrobium</taxon>
    </lineage>
</organism>
<keyword evidence="3" id="KW-1185">Reference proteome</keyword>
<name>A0AAN2CBE2_UNVUL</name>
<accession>A0AAN2CBE2</accession>
<gene>
    <name evidence="2" type="ORF">WPS_34170</name>
</gene>
<protein>
    <recommendedName>
        <fullName evidence="4">YtxH domain-containing protein</fullName>
    </recommendedName>
</protein>
<proteinExistence type="predicted"/>
<dbReference type="AlphaFoldDB" id="A0AAN2CBE2"/>
<keyword evidence="1" id="KW-0472">Membrane</keyword>
<dbReference type="RefSeq" id="WP_317995688.1">
    <property type="nucleotide sequence ID" value="NZ_AP025523.1"/>
</dbReference>
<evidence type="ECO:0000313" key="2">
    <source>
        <dbReference type="EMBL" id="BDE08141.1"/>
    </source>
</evidence>